<dbReference type="Proteomes" id="UP000225706">
    <property type="component" value="Unassembled WGS sequence"/>
</dbReference>
<keyword evidence="7" id="KW-0137">Centromere</keyword>
<dbReference type="CDD" id="cd23835">
    <property type="entry name" value="DRWD-N_CENP-O"/>
    <property type="match status" value="1"/>
</dbReference>
<reference evidence="10" key="1">
    <citation type="journal article" date="2017" name="bioRxiv">
        <title>Comparative analysis of the genomes of Stylophora pistillata and Acropora digitifera provides evidence for extensive differences between species of corals.</title>
        <authorList>
            <person name="Voolstra C.R."/>
            <person name="Li Y."/>
            <person name="Liew Y.J."/>
            <person name="Baumgarten S."/>
            <person name="Zoccola D."/>
            <person name="Flot J.-F."/>
            <person name="Tambutte S."/>
            <person name="Allemand D."/>
            <person name="Aranda M."/>
        </authorList>
    </citation>
    <scope>NUCLEOTIDE SEQUENCE [LARGE SCALE GENOMIC DNA]</scope>
</reference>
<sequence>MAAKTSLEQEGTLYELERLQERAERRSAKYEADKREKAELRDLQSKVEQLRARRDELRERLKNGPHEILQEFSKLDESSRRDYSAALKQNVLTAARLFRKRKLADLCDIYRLMGISVVSQQAKRTCFRCETFFNARYYEPYYLEVELKDNNLKIHKHTVPYFIPVDAISQQYLNTDIKRFLMIICEQLNAFVVRREQVCLCQEQHGDKLEGEISCSPSHDFVQLKLKAAEGQANGTVIKLTYKGLTSMRPSHVDIVTEEKSASALRRLQGKRKLFEDLYLHQAFAEAFNEEFEA</sequence>
<dbReference type="GO" id="GO:0031511">
    <property type="term" value="C:Mis6-Sim4 complex"/>
    <property type="evidence" value="ECO:0007669"/>
    <property type="project" value="TreeGrafter"/>
</dbReference>
<dbReference type="Pfam" id="PF09496">
    <property type="entry name" value="CENP-O"/>
    <property type="match status" value="1"/>
</dbReference>
<keyword evidence="10" id="KW-1185">Reference proteome</keyword>
<protein>
    <recommendedName>
        <fullName evidence="4">Centromere protein O</fullName>
    </recommendedName>
</protein>
<dbReference type="GO" id="GO:0005634">
    <property type="term" value="C:nucleus"/>
    <property type="evidence" value="ECO:0007669"/>
    <property type="project" value="UniProtKB-SubCell"/>
</dbReference>
<comment type="similarity">
    <text evidence="3">Belongs to the CENP-O/MCM21 family.</text>
</comment>
<keyword evidence="5" id="KW-0158">Chromosome</keyword>
<dbReference type="InterPro" id="IPR018464">
    <property type="entry name" value="CENP-O"/>
</dbReference>
<comment type="subcellular location">
    <subcellularLocation>
        <location evidence="2">Chromosome</location>
        <location evidence="2">Centromere</location>
    </subcellularLocation>
    <subcellularLocation>
        <location evidence="1">Nucleus</location>
    </subcellularLocation>
</comment>
<comment type="caution">
    <text evidence="9">The sequence shown here is derived from an EMBL/GenBank/DDBJ whole genome shotgun (WGS) entry which is preliminary data.</text>
</comment>
<evidence type="ECO:0000313" key="9">
    <source>
        <dbReference type="EMBL" id="PFX24142.1"/>
    </source>
</evidence>
<evidence type="ECO:0000256" key="8">
    <source>
        <dbReference type="SAM" id="Coils"/>
    </source>
</evidence>
<evidence type="ECO:0000256" key="5">
    <source>
        <dbReference type="ARBA" id="ARBA00022454"/>
    </source>
</evidence>
<dbReference type="PANTHER" id="PTHR14582:SF1">
    <property type="entry name" value="CENTROMERE PROTEIN O"/>
    <property type="match status" value="1"/>
</dbReference>
<gene>
    <name evidence="9" type="primary">CENPO</name>
    <name evidence="9" type="ORF">AWC38_SpisGene11266</name>
</gene>
<evidence type="ECO:0000256" key="7">
    <source>
        <dbReference type="ARBA" id="ARBA00023328"/>
    </source>
</evidence>
<evidence type="ECO:0000256" key="1">
    <source>
        <dbReference type="ARBA" id="ARBA00004123"/>
    </source>
</evidence>
<dbReference type="OrthoDB" id="10050372at2759"/>
<feature type="coiled-coil region" evidence="8">
    <location>
        <begin position="13"/>
        <end position="60"/>
    </location>
</feature>
<evidence type="ECO:0000256" key="2">
    <source>
        <dbReference type="ARBA" id="ARBA00004584"/>
    </source>
</evidence>
<proteinExistence type="inferred from homology"/>
<dbReference type="PANTHER" id="PTHR14582">
    <property type="entry name" value="INNER KINETOCHORE SUBUNIT MAL2"/>
    <property type="match status" value="1"/>
</dbReference>
<evidence type="ECO:0000256" key="6">
    <source>
        <dbReference type="ARBA" id="ARBA00023242"/>
    </source>
</evidence>
<name>A0A2B4S6I5_STYPI</name>
<dbReference type="AlphaFoldDB" id="A0A2B4S6I5"/>
<accession>A0A2B4S6I5</accession>
<keyword evidence="8" id="KW-0175">Coiled coil</keyword>
<evidence type="ECO:0000256" key="4">
    <source>
        <dbReference type="ARBA" id="ARBA00016395"/>
    </source>
</evidence>
<organism evidence="9 10">
    <name type="scientific">Stylophora pistillata</name>
    <name type="common">Smooth cauliflower coral</name>
    <dbReference type="NCBI Taxonomy" id="50429"/>
    <lineage>
        <taxon>Eukaryota</taxon>
        <taxon>Metazoa</taxon>
        <taxon>Cnidaria</taxon>
        <taxon>Anthozoa</taxon>
        <taxon>Hexacorallia</taxon>
        <taxon>Scleractinia</taxon>
        <taxon>Astrocoeniina</taxon>
        <taxon>Pocilloporidae</taxon>
        <taxon>Stylophora</taxon>
    </lineage>
</organism>
<keyword evidence="6" id="KW-0539">Nucleus</keyword>
<evidence type="ECO:0000313" key="10">
    <source>
        <dbReference type="Proteomes" id="UP000225706"/>
    </source>
</evidence>
<dbReference type="EMBL" id="LSMT01000185">
    <property type="protein sequence ID" value="PFX24142.1"/>
    <property type="molecule type" value="Genomic_DNA"/>
</dbReference>
<evidence type="ECO:0000256" key="3">
    <source>
        <dbReference type="ARBA" id="ARBA00007321"/>
    </source>
</evidence>